<comment type="caution">
    <text evidence="1">The sequence shown here is derived from an EMBL/GenBank/DDBJ whole genome shotgun (WGS) entry which is preliminary data.</text>
</comment>
<organism evidence="1 2">
    <name type="scientific">Arthrobotrys musiformis</name>
    <dbReference type="NCBI Taxonomy" id="47236"/>
    <lineage>
        <taxon>Eukaryota</taxon>
        <taxon>Fungi</taxon>
        <taxon>Dikarya</taxon>
        <taxon>Ascomycota</taxon>
        <taxon>Pezizomycotina</taxon>
        <taxon>Orbiliomycetes</taxon>
        <taxon>Orbiliales</taxon>
        <taxon>Orbiliaceae</taxon>
        <taxon>Arthrobotrys</taxon>
    </lineage>
</organism>
<evidence type="ECO:0000313" key="1">
    <source>
        <dbReference type="EMBL" id="KAK6504981.1"/>
    </source>
</evidence>
<name>A0AAV9WBS6_9PEZI</name>
<reference evidence="1 2" key="1">
    <citation type="submission" date="2023-08" db="EMBL/GenBank/DDBJ databases">
        <authorList>
            <person name="Palmer J.M."/>
        </authorList>
    </citation>
    <scope>NUCLEOTIDE SEQUENCE [LARGE SCALE GENOMIC DNA]</scope>
    <source>
        <strain evidence="1 2">TWF481</strain>
    </source>
</reference>
<dbReference type="AlphaFoldDB" id="A0AAV9WBS6"/>
<evidence type="ECO:0008006" key="3">
    <source>
        <dbReference type="Google" id="ProtNLM"/>
    </source>
</evidence>
<dbReference type="Proteomes" id="UP001370758">
    <property type="component" value="Unassembled WGS sequence"/>
</dbReference>
<keyword evidence="2" id="KW-1185">Reference proteome</keyword>
<accession>A0AAV9WBS6</accession>
<protein>
    <recommendedName>
        <fullName evidence="3">F-box domain-containing protein</fullName>
    </recommendedName>
</protein>
<gene>
    <name evidence="1" type="ORF">TWF481_006914</name>
</gene>
<proteinExistence type="predicted"/>
<dbReference type="EMBL" id="JAVHJL010000004">
    <property type="protein sequence ID" value="KAK6504981.1"/>
    <property type="molecule type" value="Genomic_DNA"/>
</dbReference>
<evidence type="ECO:0000313" key="2">
    <source>
        <dbReference type="Proteomes" id="UP001370758"/>
    </source>
</evidence>
<sequence>MDSKTKISDLPPEILGQVLSNAAEIESPRVGDKGKERFCRLVKLAQVSRQFRRTILNDVYENCSIQVALKDIEGRSESCLTIGPVRLESESSTDANGVDTYMDFTEFTKNLTIELLPRRNVDVLRTMDNSLNTLPQQLKILLPKFENLKILSLTMSDSAEGILLKGAFVGIKIALESCLKLEELSLSISYSNSNDYLVDSINVFQPSRTCAKIKKLRIATNCSTGSYRRRISAVTLGKYFWGIKIIAQVFGVISADVEEMKIALSGPAGELSMIEGKGDNIRWDFPRLKSIKYEIYPENALLAVGEYISLPMQAIESVEITSTGWNTDYEEYSGYLKGFTAAKTFCFVNLWDCEMVKLIVNSRDEFPDLKQIQYRDPLGRFEKLKGEVERLQLPGVELRVELDSGEADEERVMDLWLQK</sequence>